<dbReference type="GO" id="GO:0006952">
    <property type="term" value="P:defense response"/>
    <property type="evidence" value="ECO:0007669"/>
    <property type="project" value="InterPro"/>
</dbReference>
<dbReference type="Pfam" id="PF00407">
    <property type="entry name" value="Bet_v_1"/>
    <property type="match status" value="1"/>
</dbReference>
<dbReference type="AlphaFoldDB" id="A0AAW1J7M9"/>
<keyword evidence="3" id="KW-1185">Reference proteome</keyword>
<dbReference type="SMART" id="SM01037">
    <property type="entry name" value="Bet_v_1"/>
    <property type="match status" value="1"/>
</dbReference>
<name>A0AAW1J7M9_SAPOF</name>
<comment type="caution">
    <text evidence="2">The sequence shown here is derived from an EMBL/GenBank/DDBJ whole genome shotgun (WGS) entry which is preliminary data.</text>
</comment>
<accession>A0AAW1J7M9</accession>
<dbReference type="InterPro" id="IPR000916">
    <property type="entry name" value="Bet_v_I/MLP"/>
</dbReference>
<feature type="domain" description="Bet v I/Major latex protein" evidence="1">
    <location>
        <begin position="1"/>
        <end position="102"/>
    </location>
</feature>
<protein>
    <recommendedName>
        <fullName evidence="1">Bet v I/Major latex protein domain-containing protein</fullName>
    </recommendedName>
</protein>
<dbReference type="Proteomes" id="UP001443914">
    <property type="component" value="Unassembled WGS sequence"/>
</dbReference>
<dbReference type="InterPro" id="IPR023393">
    <property type="entry name" value="START-like_dom_sf"/>
</dbReference>
<evidence type="ECO:0000313" key="2">
    <source>
        <dbReference type="EMBL" id="KAK9698731.1"/>
    </source>
</evidence>
<organism evidence="2 3">
    <name type="scientific">Saponaria officinalis</name>
    <name type="common">Common soapwort</name>
    <name type="synonym">Lychnis saponaria</name>
    <dbReference type="NCBI Taxonomy" id="3572"/>
    <lineage>
        <taxon>Eukaryota</taxon>
        <taxon>Viridiplantae</taxon>
        <taxon>Streptophyta</taxon>
        <taxon>Embryophyta</taxon>
        <taxon>Tracheophyta</taxon>
        <taxon>Spermatophyta</taxon>
        <taxon>Magnoliopsida</taxon>
        <taxon>eudicotyledons</taxon>
        <taxon>Gunneridae</taxon>
        <taxon>Pentapetalae</taxon>
        <taxon>Caryophyllales</taxon>
        <taxon>Caryophyllaceae</taxon>
        <taxon>Caryophylleae</taxon>
        <taxon>Saponaria</taxon>
    </lineage>
</organism>
<dbReference type="Gene3D" id="3.30.530.20">
    <property type="match status" value="1"/>
</dbReference>
<reference evidence="2" key="1">
    <citation type="submission" date="2024-03" db="EMBL/GenBank/DDBJ databases">
        <title>WGS assembly of Saponaria officinalis var. Norfolk2.</title>
        <authorList>
            <person name="Jenkins J."/>
            <person name="Shu S."/>
            <person name="Grimwood J."/>
            <person name="Barry K."/>
            <person name="Goodstein D."/>
            <person name="Schmutz J."/>
            <person name="Leebens-Mack J."/>
            <person name="Osbourn A."/>
        </authorList>
    </citation>
    <scope>NUCLEOTIDE SEQUENCE [LARGE SCALE GENOMIC DNA]</scope>
    <source>
        <strain evidence="2">JIC</strain>
    </source>
</reference>
<dbReference type="InterPro" id="IPR051761">
    <property type="entry name" value="MLP-like_ligand-binding"/>
</dbReference>
<dbReference type="EMBL" id="JBDFQZ010000008">
    <property type="protein sequence ID" value="KAK9698731.1"/>
    <property type="molecule type" value="Genomic_DNA"/>
</dbReference>
<evidence type="ECO:0000259" key="1">
    <source>
        <dbReference type="SMART" id="SM01037"/>
    </source>
</evidence>
<gene>
    <name evidence="2" type="ORF">RND81_08G127200</name>
</gene>
<evidence type="ECO:0000313" key="3">
    <source>
        <dbReference type="Proteomes" id="UP001443914"/>
    </source>
</evidence>
<proteinExistence type="predicted"/>
<sequence>MYDTLIHPDVGSYSWKKCVATEIIEEINEEKKLVRYKMIEGSTLLEDFQSLTIIMQVIPKGEIDAILWTSEFEKFDDIGPYPTAFMDFAIAVTRDVEAHHLK</sequence>
<dbReference type="PANTHER" id="PTHR31907">
    <property type="entry name" value="MLP-LIKE PROTEIN 423"/>
    <property type="match status" value="1"/>
</dbReference>
<dbReference type="SUPFAM" id="SSF55961">
    <property type="entry name" value="Bet v1-like"/>
    <property type="match status" value="1"/>
</dbReference>